<name>A0A1Y2IAA3_TRAC3</name>
<dbReference type="GO" id="GO:0016491">
    <property type="term" value="F:oxidoreductase activity"/>
    <property type="evidence" value="ECO:0007669"/>
    <property type="project" value="UniProtKB-KW"/>
</dbReference>
<dbReference type="PROSITE" id="PS51471">
    <property type="entry name" value="FE2OG_OXY"/>
    <property type="match status" value="1"/>
</dbReference>
<keyword evidence="1" id="KW-0479">Metal-binding</keyword>
<dbReference type="InterPro" id="IPR005123">
    <property type="entry name" value="Oxoglu/Fe-dep_dioxygenase_dom"/>
</dbReference>
<dbReference type="PANTHER" id="PTHR33099:SF14">
    <property type="entry name" value="PROLYL 4-HYDROXYLASE ALPHA SUBUNIT FE(2+) 2OG DIOXYGENASE DOMAIN-CONTAINING PROTEIN"/>
    <property type="match status" value="1"/>
</dbReference>
<feature type="region of interest" description="Disordered" evidence="2">
    <location>
        <begin position="1"/>
        <end position="29"/>
    </location>
</feature>
<feature type="compositionally biased region" description="Acidic residues" evidence="2">
    <location>
        <begin position="1"/>
        <end position="10"/>
    </location>
</feature>
<dbReference type="PANTHER" id="PTHR33099">
    <property type="entry name" value="FE2OG DIOXYGENASE DOMAIN-CONTAINING PROTEIN"/>
    <property type="match status" value="1"/>
</dbReference>
<reference evidence="4 5" key="1">
    <citation type="journal article" date="2015" name="Biotechnol. Biofuels">
        <title>Enhanced degradation of softwood versus hardwood by the white-rot fungus Pycnoporus coccineus.</title>
        <authorList>
            <person name="Couturier M."/>
            <person name="Navarro D."/>
            <person name="Chevret D."/>
            <person name="Henrissat B."/>
            <person name="Piumi F."/>
            <person name="Ruiz-Duenas F.J."/>
            <person name="Martinez A.T."/>
            <person name="Grigoriev I.V."/>
            <person name="Riley R."/>
            <person name="Lipzen A."/>
            <person name="Berrin J.G."/>
            <person name="Master E.R."/>
            <person name="Rosso M.N."/>
        </authorList>
    </citation>
    <scope>NUCLEOTIDE SEQUENCE [LARGE SCALE GENOMIC DNA]</scope>
    <source>
        <strain evidence="4 5">BRFM310</strain>
    </source>
</reference>
<protein>
    <recommendedName>
        <fullName evidence="3">Fe2OG dioxygenase domain-containing protein</fullName>
    </recommendedName>
</protein>
<dbReference type="Gene3D" id="2.60.120.620">
    <property type="entry name" value="q2cbj1_9rhob like domain"/>
    <property type="match status" value="1"/>
</dbReference>
<evidence type="ECO:0000259" key="3">
    <source>
        <dbReference type="PROSITE" id="PS51471"/>
    </source>
</evidence>
<sequence length="428" mass="48100">MFDPASDSEDYDAHERQLGPNPSLSLMSHSRAEDLRRTLDETMPYCCGTLRPASSSLTLYYGKTEQARRIDLLHASTHALSDLERYCDPATFGVSQQNVLDLAYRKAGKLDRDHFAFDFDIERSGLLEVVRMGMFTGKSQKQRIRAELYKLNIYGKGCFFKSHKDTPRSTAMFASLVLIFPTAHSGGELLIAHGGRKWSFDAASVLSDTNTSDPRLAYVAFFSDVEHEVTRVTSGHRLSITYNLYYAYDDICMDRLEVIQPRGANASEVHDLLNSLLDDHSFLPNGGVLGFGLRHLYPLPTHFDAHDDKTLNILKDKLKGIDAALFQACTELLDTSPTLYTPPVWEKLCRQWNGVLINAPPKVLETAGPGCIRHWTVHWVTPLSDVNRVKTRFAAYGNEPMMGYLYQRICLLIQVGSPGRRKGSVSQL</sequence>
<gene>
    <name evidence="4" type="ORF">PYCCODRAFT_1455196</name>
</gene>
<keyword evidence="5" id="KW-1185">Reference proteome</keyword>
<dbReference type="Proteomes" id="UP000193067">
    <property type="component" value="Unassembled WGS sequence"/>
</dbReference>
<organism evidence="4 5">
    <name type="scientific">Trametes coccinea (strain BRFM310)</name>
    <name type="common">Pycnoporus coccineus</name>
    <dbReference type="NCBI Taxonomy" id="1353009"/>
    <lineage>
        <taxon>Eukaryota</taxon>
        <taxon>Fungi</taxon>
        <taxon>Dikarya</taxon>
        <taxon>Basidiomycota</taxon>
        <taxon>Agaricomycotina</taxon>
        <taxon>Agaricomycetes</taxon>
        <taxon>Polyporales</taxon>
        <taxon>Polyporaceae</taxon>
        <taxon>Trametes</taxon>
    </lineage>
</organism>
<evidence type="ECO:0000313" key="5">
    <source>
        <dbReference type="Proteomes" id="UP000193067"/>
    </source>
</evidence>
<dbReference type="AlphaFoldDB" id="A0A1Y2IAA3"/>
<evidence type="ECO:0000256" key="2">
    <source>
        <dbReference type="SAM" id="MobiDB-lite"/>
    </source>
</evidence>
<keyword evidence="1" id="KW-0560">Oxidoreductase</keyword>
<proteinExistence type="inferred from homology"/>
<dbReference type="OrthoDB" id="27483at2759"/>
<evidence type="ECO:0000313" key="4">
    <source>
        <dbReference type="EMBL" id="OSC96841.1"/>
    </source>
</evidence>
<dbReference type="Pfam" id="PF13640">
    <property type="entry name" value="2OG-FeII_Oxy_3"/>
    <property type="match status" value="1"/>
</dbReference>
<accession>A0A1Y2IAA3</accession>
<keyword evidence="1" id="KW-0408">Iron</keyword>
<dbReference type="EMBL" id="KZ084164">
    <property type="protein sequence ID" value="OSC96841.1"/>
    <property type="molecule type" value="Genomic_DNA"/>
</dbReference>
<dbReference type="GO" id="GO:0046872">
    <property type="term" value="F:metal ion binding"/>
    <property type="evidence" value="ECO:0007669"/>
    <property type="project" value="UniProtKB-KW"/>
</dbReference>
<evidence type="ECO:0000256" key="1">
    <source>
        <dbReference type="RuleBase" id="RU003682"/>
    </source>
</evidence>
<feature type="domain" description="Fe2OG dioxygenase" evidence="3">
    <location>
        <begin position="145"/>
        <end position="246"/>
    </location>
</feature>
<dbReference type="InterPro" id="IPR044862">
    <property type="entry name" value="Pro_4_hyd_alph_FE2OG_OXY"/>
</dbReference>
<comment type="similarity">
    <text evidence="1">Belongs to the iron/ascorbate-dependent oxidoreductase family.</text>
</comment>